<dbReference type="AlphaFoldDB" id="A0A380THC3"/>
<protein>
    <submittedName>
        <fullName evidence="2">Uncharacterized protein</fullName>
    </submittedName>
</protein>
<organism evidence="2">
    <name type="scientific">metagenome</name>
    <dbReference type="NCBI Taxonomy" id="256318"/>
    <lineage>
        <taxon>unclassified sequences</taxon>
        <taxon>metagenomes</taxon>
    </lineage>
</organism>
<accession>A0A380THC3</accession>
<proteinExistence type="predicted"/>
<evidence type="ECO:0000313" key="2">
    <source>
        <dbReference type="EMBL" id="SUS07825.1"/>
    </source>
</evidence>
<reference evidence="2" key="1">
    <citation type="submission" date="2018-07" db="EMBL/GenBank/DDBJ databases">
        <authorList>
            <person name="Quirk P.G."/>
            <person name="Krulwich T.A."/>
        </authorList>
    </citation>
    <scope>NUCLEOTIDE SEQUENCE</scope>
</reference>
<gene>
    <name evidence="2" type="ORF">DF3PB_5070005</name>
</gene>
<sequence length="40" mass="4035">MTVALVACARKLLIFANTVASRPALGGHPGPGAPFGTRSQ</sequence>
<dbReference type="EMBL" id="UIDG01000454">
    <property type="protein sequence ID" value="SUS07825.1"/>
    <property type="molecule type" value="Genomic_DNA"/>
</dbReference>
<feature type="region of interest" description="Disordered" evidence="1">
    <location>
        <begin position="21"/>
        <end position="40"/>
    </location>
</feature>
<evidence type="ECO:0000256" key="1">
    <source>
        <dbReference type="SAM" id="MobiDB-lite"/>
    </source>
</evidence>
<name>A0A380THC3_9ZZZZ</name>